<dbReference type="PANTHER" id="PTHR42877:SF10">
    <property type="entry name" value="L-ORNITHINE N(5)-OXYGENASE"/>
    <property type="match status" value="1"/>
</dbReference>
<dbReference type="GeneID" id="55993196"/>
<dbReference type="GO" id="GO:0050660">
    <property type="term" value="F:flavin adenine dinucleotide binding"/>
    <property type="evidence" value="ECO:0007669"/>
    <property type="project" value="InterPro"/>
</dbReference>
<accession>A0A7H8QWT8</accession>
<dbReference type="InterPro" id="IPR020946">
    <property type="entry name" value="Flavin_mOase-like"/>
</dbReference>
<comment type="similarity">
    <text evidence="2">Belongs to the FAD-binding monooxygenase family.</text>
</comment>
<dbReference type="KEGG" id="trg:TRUGW13939_05699"/>
<evidence type="ECO:0000256" key="2">
    <source>
        <dbReference type="ARBA" id="ARBA00010139"/>
    </source>
</evidence>
<evidence type="ECO:0000313" key="7">
    <source>
        <dbReference type="Proteomes" id="UP000509510"/>
    </source>
</evidence>
<evidence type="ECO:0000256" key="1">
    <source>
        <dbReference type="ARBA" id="ARBA00001974"/>
    </source>
</evidence>
<dbReference type="Gene3D" id="3.50.50.60">
    <property type="entry name" value="FAD/NAD(P)-binding domain"/>
    <property type="match status" value="3"/>
</dbReference>
<name>A0A7H8QWT8_TALRU</name>
<dbReference type="PANTHER" id="PTHR42877">
    <property type="entry name" value="L-ORNITHINE N(5)-MONOOXYGENASE-RELATED"/>
    <property type="match status" value="1"/>
</dbReference>
<dbReference type="GO" id="GO:0004499">
    <property type="term" value="F:N,N-dimethylaniline monooxygenase activity"/>
    <property type="evidence" value="ECO:0007669"/>
    <property type="project" value="InterPro"/>
</dbReference>
<sequence>MAPPVGKSMSKDTEFTYIPVIVIGAGAAGISMGCRLKSELQFDQFRIFDRLSGIGGTWQINKYPGIACDVPTILYSFSFKPNYVGKTLFATGHEIVTYFHDVCQHFGIRDNIQLNSDITEIRWLEDEELWEVTVRHLVTGKGDLSASNREKLAEREGYDSVYLHTEKFRAKIVVSAVGGIVEPREFPADTPGLEEFEGSIFHSSRWDETIDFAGKNILVLGTGASASQFVPLLTKEPYNAKSVTQVMRSAPWVHPKEKEPGGKEKFAATAPKLFTNWPILGRIVRTMMFLVTEVEYMTLFSEYNPTRAARNRRKLQEKYLEHMKQTVPSQYHDILTPDYEVGCKRRLYDAYWFQSLHDEKITLKKQPLKRLQAKSLVLGAAGGGLEDGEEETVPADIIVLANGFDIGNWFHPLSVVGREGRKIQDVWKERNGPQAYQGTAMDGFPNFFILFGPNTATGHSSVILAIENMVTYSLQFIRKILDADVELVEVKKEAEIEWTRQVQSEIQKSVFNRGGCTSWYIREGWNSTAYP</sequence>
<keyword evidence="7" id="KW-1185">Reference proteome</keyword>
<dbReference type="InterPro" id="IPR051209">
    <property type="entry name" value="FAD-bind_Monooxygenase_sf"/>
</dbReference>
<dbReference type="Proteomes" id="UP000509510">
    <property type="component" value="Chromosome III"/>
</dbReference>
<dbReference type="OrthoDB" id="74360at2759"/>
<comment type="cofactor">
    <cofactor evidence="1">
        <name>FAD</name>
        <dbReference type="ChEBI" id="CHEBI:57692"/>
    </cofactor>
</comment>
<keyword evidence="5" id="KW-0560">Oxidoreductase</keyword>
<dbReference type="AlphaFoldDB" id="A0A7H8QWT8"/>
<dbReference type="GO" id="GO:0050661">
    <property type="term" value="F:NADP binding"/>
    <property type="evidence" value="ECO:0007669"/>
    <property type="project" value="InterPro"/>
</dbReference>
<dbReference type="PROSITE" id="PS51257">
    <property type="entry name" value="PROKAR_LIPOPROTEIN"/>
    <property type="match status" value="1"/>
</dbReference>
<organism evidence="6 7">
    <name type="scientific">Talaromyces rugulosus</name>
    <name type="common">Penicillium rugulosum</name>
    <dbReference type="NCBI Taxonomy" id="121627"/>
    <lineage>
        <taxon>Eukaryota</taxon>
        <taxon>Fungi</taxon>
        <taxon>Dikarya</taxon>
        <taxon>Ascomycota</taxon>
        <taxon>Pezizomycotina</taxon>
        <taxon>Eurotiomycetes</taxon>
        <taxon>Eurotiomycetidae</taxon>
        <taxon>Eurotiales</taxon>
        <taxon>Trichocomaceae</taxon>
        <taxon>Talaromyces</taxon>
        <taxon>Talaromyces sect. Islandici</taxon>
    </lineage>
</organism>
<proteinExistence type="inferred from homology"/>
<reference evidence="7" key="1">
    <citation type="submission" date="2020-06" db="EMBL/GenBank/DDBJ databases">
        <title>A chromosome-scale genome assembly of Talaromyces rugulosus W13939.</title>
        <authorList>
            <person name="Wang B."/>
            <person name="Guo L."/>
            <person name="Ye K."/>
            <person name="Wang L."/>
        </authorList>
    </citation>
    <scope>NUCLEOTIDE SEQUENCE [LARGE SCALE GENOMIC DNA]</scope>
    <source>
        <strain evidence="7">W13939</strain>
    </source>
</reference>
<dbReference type="SUPFAM" id="SSF51905">
    <property type="entry name" value="FAD/NAD(P)-binding domain"/>
    <property type="match status" value="3"/>
</dbReference>
<keyword evidence="3" id="KW-0285">Flavoprotein</keyword>
<keyword evidence="4" id="KW-0274">FAD</keyword>
<evidence type="ECO:0000313" key="6">
    <source>
        <dbReference type="EMBL" id="QKX58574.1"/>
    </source>
</evidence>
<protein>
    <recommendedName>
        <fullName evidence="8">L-ornithine N(5)-oxygenase</fullName>
    </recommendedName>
</protein>
<dbReference type="RefSeq" id="XP_035344752.1">
    <property type="nucleotide sequence ID" value="XM_035488859.1"/>
</dbReference>
<dbReference type="Pfam" id="PF00743">
    <property type="entry name" value="FMO-like"/>
    <property type="match status" value="1"/>
</dbReference>
<gene>
    <name evidence="6" type="ORF">TRUGW13939_05699</name>
</gene>
<evidence type="ECO:0000256" key="3">
    <source>
        <dbReference type="ARBA" id="ARBA00022630"/>
    </source>
</evidence>
<evidence type="ECO:0008006" key="8">
    <source>
        <dbReference type="Google" id="ProtNLM"/>
    </source>
</evidence>
<evidence type="ECO:0000256" key="5">
    <source>
        <dbReference type="ARBA" id="ARBA00023002"/>
    </source>
</evidence>
<dbReference type="EMBL" id="CP055900">
    <property type="protein sequence ID" value="QKX58574.1"/>
    <property type="molecule type" value="Genomic_DNA"/>
</dbReference>
<dbReference type="InterPro" id="IPR036188">
    <property type="entry name" value="FAD/NAD-bd_sf"/>
</dbReference>
<evidence type="ECO:0000256" key="4">
    <source>
        <dbReference type="ARBA" id="ARBA00022827"/>
    </source>
</evidence>